<dbReference type="GO" id="GO:0000160">
    <property type="term" value="P:phosphorelay signal transduction system"/>
    <property type="evidence" value="ECO:0007669"/>
    <property type="project" value="InterPro"/>
</dbReference>
<dbReference type="Pfam" id="PF00072">
    <property type="entry name" value="Response_reg"/>
    <property type="match status" value="1"/>
</dbReference>
<dbReference type="KEGG" id="geo:Geob_2207"/>
<dbReference type="HOGENOM" id="CLU_000445_69_17_7"/>
<dbReference type="eggNOG" id="COG0745">
    <property type="taxonomic scope" value="Bacteria"/>
</dbReference>
<evidence type="ECO:0000313" key="3">
    <source>
        <dbReference type="EMBL" id="ACM20561.1"/>
    </source>
</evidence>
<dbReference type="Proteomes" id="UP000007721">
    <property type="component" value="Chromosome"/>
</dbReference>
<evidence type="ECO:0000259" key="2">
    <source>
        <dbReference type="PROSITE" id="PS50110"/>
    </source>
</evidence>
<dbReference type="PANTHER" id="PTHR44520">
    <property type="entry name" value="RESPONSE REGULATOR RCP1-RELATED"/>
    <property type="match status" value="1"/>
</dbReference>
<dbReference type="AlphaFoldDB" id="B9M9I9"/>
<dbReference type="CDD" id="cd17557">
    <property type="entry name" value="REC_Rcp-like"/>
    <property type="match status" value="1"/>
</dbReference>
<keyword evidence="1" id="KW-0597">Phosphoprotein</keyword>
<dbReference type="Gene3D" id="3.40.50.2300">
    <property type="match status" value="1"/>
</dbReference>
<reference evidence="3 4" key="1">
    <citation type="submission" date="2009-01" db="EMBL/GenBank/DDBJ databases">
        <title>Complete sequence of Geobacter sp. FRC-32.</title>
        <authorList>
            <consortium name="US DOE Joint Genome Institute"/>
            <person name="Lucas S."/>
            <person name="Copeland A."/>
            <person name="Lapidus A."/>
            <person name="Glavina del Rio T."/>
            <person name="Dalin E."/>
            <person name="Tice H."/>
            <person name="Bruce D."/>
            <person name="Goodwin L."/>
            <person name="Pitluck S."/>
            <person name="Saunders E."/>
            <person name="Brettin T."/>
            <person name="Detter J.C."/>
            <person name="Han C."/>
            <person name="Larimer F."/>
            <person name="Land M."/>
            <person name="Hauser L."/>
            <person name="Kyrpides N."/>
            <person name="Ovchinnikova G."/>
            <person name="Kostka J."/>
            <person name="Richardson P."/>
        </authorList>
    </citation>
    <scope>NUCLEOTIDE SEQUENCE [LARGE SCALE GENOMIC DNA]</scope>
    <source>
        <strain evidence="4">DSM 22248 / JCM 15807 / FRC-32</strain>
    </source>
</reference>
<dbReference type="InterPro" id="IPR001789">
    <property type="entry name" value="Sig_transdc_resp-reg_receiver"/>
</dbReference>
<dbReference type="EMBL" id="CP001390">
    <property type="protein sequence ID" value="ACM20561.1"/>
    <property type="molecule type" value="Genomic_DNA"/>
</dbReference>
<proteinExistence type="predicted"/>
<dbReference type="InterPro" id="IPR011006">
    <property type="entry name" value="CheY-like_superfamily"/>
</dbReference>
<dbReference type="STRING" id="316067.Geob_2207"/>
<dbReference type="PANTHER" id="PTHR44520:SF2">
    <property type="entry name" value="RESPONSE REGULATOR RCP1"/>
    <property type="match status" value="1"/>
</dbReference>
<protein>
    <submittedName>
        <fullName evidence="3">Response regulator</fullName>
    </submittedName>
</protein>
<accession>B9M9I9</accession>
<organism evidence="3 4">
    <name type="scientific">Geotalea daltonii (strain DSM 22248 / JCM 15807 / FRC-32)</name>
    <name type="common">Geobacter daltonii</name>
    <dbReference type="NCBI Taxonomy" id="316067"/>
    <lineage>
        <taxon>Bacteria</taxon>
        <taxon>Pseudomonadati</taxon>
        <taxon>Thermodesulfobacteriota</taxon>
        <taxon>Desulfuromonadia</taxon>
        <taxon>Geobacterales</taxon>
        <taxon>Geobacteraceae</taxon>
        <taxon>Geotalea</taxon>
    </lineage>
</organism>
<feature type="modified residue" description="4-aspartylphosphate" evidence="1">
    <location>
        <position position="63"/>
    </location>
</feature>
<sequence>MKIVEILLVEDNEADAFLLQEVFQESPYRNKVNVVANGLEAMEFLHRKGSYENAPRPDIILLDLNLPKKDGRAVLEEVKGDPNLKAIPVIVLTTSESEEDVKKSYDSHANCYITKPMELDQTYKVVQGIQDFWFGVVRFPKIVNDNIPRE</sequence>
<keyword evidence="4" id="KW-1185">Reference proteome</keyword>
<dbReference type="InterPro" id="IPR052893">
    <property type="entry name" value="TCS_response_regulator"/>
</dbReference>
<evidence type="ECO:0000256" key="1">
    <source>
        <dbReference type="PROSITE-ProRule" id="PRU00169"/>
    </source>
</evidence>
<dbReference type="SUPFAM" id="SSF52172">
    <property type="entry name" value="CheY-like"/>
    <property type="match status" value="1"/>
</dbReference>
<name>B9M9I9_GEODF</name>
<feature type="domain" description="Response regulatory" evidence="2">
    <location>
        <begin position="5"/>
        <end position="130"/>
    </location>
</feature>
<dbReference type="RefSeq" id="WP_012647290.1">
    <property type="nucleotide sequence ID" value="NC_011979.1"/>
</dbReference>
<dbReference type="SMART" id="SM00448">
    <property type="entry name" value="REC"/>
    <property type="match status" value="1"/>
</dbReference>
<gene>
    <name evidence="3" type="ordered locus">Geob_2207</name>
</gene>
<dbReference type="PROSITE" id="PS50110">
    <property type="entry name" value="RESPONSE_REGULATORY"/>
    <property type="match status" value="1"/>
</dbReference>
<dbReference type="OrthoDB" id="9793549at2"/>
<evidence type="ECO:0000313" key="4">
    <source>
        <dbReference type="Proteomes" id="UP000007721"/>
    </source>
</evidence>